<evidence type="ECO:0000256" key="1">
    <source>
        <dbReference type="SAM" id="MobiDB-lite"/>
    </source>
</evidence>
<feature type="region of interest" description="Disordered" evidence="1">
    <location>
        <begin position="190"/>
        <end position="339"/>
    </location>
</feature>
<proteinExistence type="predicted"/>
<organism evidence="3 4">
    <name type="scientific">Bos indicus</name>
    <name type="common">Zebu</name>
    <dbReference type="NCBI Taxonomy" id="9915"/>
    <lineage>
        <taxon>Eukaryota</taxon>
        <taxon>Metazoa</taxon>
        <taxon>Chordata</taxon>
        <taxon>Craniata</taxon>
        <taxon>Vertebrata</taxon>
        <taxon>Euteleostomi</taxon>
        <taxon>Mammalia</taxon>
        <taxon>Eutheria</taxon>
        <taxon>Laurasiatheria</taxon>
        <taxon>Artiodactyla</taxon>
        <taxon>Ruminantia</taxon>
        <taxon>Pecora</taxon>
        <taxon>Bovidae</taxon>
        <taxon>Bovinae</taxon>
        <taxon>Bos</taxon>
    </lineage>
</organism>
<sequence length="378" mass="41659">MPSFLARSRKDSSNKCHTILSLCSVLLDCVKTILFQLVCMHQDPNEVCTLHSVDVTPEPLTFFHVIYLGRRCGRPIHPCGLSLGSVCEHRLLPLAKDTLPYRTSHHPLVDPILAQLLWRGMVPQAPRRNHAQVPVLKTDHPDALPTESCEMGTQDPKAEQGLWVPPPGLLHPGWGHPALERPALPLLHAGHAEPAPDAEPGQPRGLPRGPGTPGSGWRVRPFQFPGAGLHRDLPRRLLRDPQGGQSDHVPVQRPGQPHVLGQHSHLPGLGHCGRQTLTQQGCSQPFPAHLSPTWGPTDRASRWPKQPDVWKPQKVQGAGIPRASARQPERRPSPRHASPTGLLLTALVALIYMVAIVYEEPFTAEIYQQKASQAYKRS</sequence>
<reference evidence="4" key="1">
    <citation type="submission" date="2025-08" db="UniProtKB">
        <authorList>
            <consortium name="RefSeq"/>
        </authorList>
    </citation>
    <scope>IDENTIFICATION</scope>
    <source>
        <tissue evidence="4">Blood</tissue>
    </source>
</reference>
<gene>
    <name evidence="4" type="primary">PEMT</name>
</gene>
<feature type="transmembrane region" description="Helical" evidence="2">
    <location>
        <begin position="340"/>
        <end position="358"/>
    </location>
</feature>
<dbReference type="GeneID" id="109574244"/>
<feature type="region of interest" description="Disordered" evidence="1">
    <location>
        <begin position="128"/>
        <end position="176"/>
    </location>
</feature>
<keyword evidence="3" id="KW-1185">Reference proteome</keyword>
<keyword evidence="2" id="KW-1133">Transmembrane helix</keyword>
<name>A0ABM4R163_BOSIN</name>
<evidence type="ECO:0000256" key="2">
    <source>
        <dbReference type="SAM" id="Phobius"/>
    </source>
</evidence>
<feature type="compositionally biased region" description="Basic and acidic residues" evidence="1">
    <location>
        <begin position="229"/>
        <end position="239"/>
    </location>
</feature>
<evidence type="ECO:0000313" key="4">
    <source>
        <dbReference type="RefSeq" id="XP_070629302.1"/>
    </source>
</evidence>
<dbReference type="Proteomes" id="UP001652663">
    <property type="component" value="Chromosome 19"/>
</dbReference>
<accession>A0ABM4R163</accession>
<feature type="compositionally biased region" description="Low complexity" evidence="1">
    <location>
        <begin position="200"/>
        <end position="209"/>
    </location>
</feature>
<protein>
    <submittedName>
        <fullName evidence="4">Phosphatidylethanolamine N-methyltransferase isoform X1</fullName>
    </submittedName>
</protein>
<dbReference type="RefSeq" id="XP_070629302.1">
    <property type="nucleotide sequence ID" value="XM_070773201.1"/>
</dbReference>
<keyword evidence="2" id="KW-0812">Transmembrane</keyword>
<keyword evidence="2" id="KW-0472">Membrane</keyword>
<evidence type="ECO:0000313" key="3">
    <source>
        <dbReference type="Proteomes" id="UP001652663"/>
    </source>
</evidence>